<dbReference type="CDD" id="cd02980">
    <property type="entry name" value="TRX_Fd_family"/>
    <property type="match status" value="1"/>
</dbReference>
<dbReference type="Gene3D" id="3.40.30.10">
    <property type="entry name" value="Glutaredoxin"/>
    <property type="match status" value="1"/>
</dbReference>
<dbReference type="Pfam" id="PF01257">
    <property type="entry name" value="2Fe-2S_thioredx"/>
    <property type="match status" value="1"/>
</dbReference>
<gene>
    <name evidence="1" type="ORF">NIES267_64140</name>
</gene>
<dbReference type="EMBL" id="AP018227">
    <property type="protein sequence ID" value="BAY86903.1"/>
    <property type="molecule type" value="Genomic_DNA"/>
</dbReference>
<evidence type="ECO:0000313" key="1">
    <source>
        <dbReference type="EMBL" id="BAY86903.1"/>
    </source>
</evidence>
<reference evidence="1 2" key="1">
    <citation type="submission" date="2017-06" db="EMBL/GenBank/DDBJ databases">
        <title>Genome sequencing of cyanobaciteial culture collection at National Institute for Environmental Studies (NIES).</title>
        <authorList>
            <person name="Hirose Y."/>
            <person name="Shimura Y."/>
            <person name="Fujisawa T."/>
            <person name="Nakamura Y."/>
            <person name="Kawachi M."/>
        </authorList>
    </citation>
    <scope>NUCLEOTIDE SEQUENCE [LARGE SCALE GENOMIC DNA]</scope>
    <source>
        <strain evidence="1 2">NIES-267</strain>
    </source>
</reference>
<evidence type="ECO:0008006" key="3">
    <source>
        <dbReference type="Google" id="ProtNLM"/>
    </source>
</evidence>
<dbReference type="Proteomes" id="UP000218418">
    <property type="component" value="Chromosome"/>
</dbReference>
<dbReference type="AlphaFoldDB" id="A0A1Z4M085"/>
<dbReference type="OrthoDB" id="465045at2"/>
<dbReference type="InterPro" id="IPR036249">
    <property type="entry name" value="Thioredoxin-like_sf"/>
</dbReference>
<proteinExistence type="predicted"/>
<evidence type="ECO:0000313" key="2">
    <source>
        <dbReference type="Proteomes" id="UP000218418"/>
    </source>
</evidence>
<keyword evidence="2" id="KW-1185">Reference proteome</keyword>
<accession>A0A1Z4M085</accession>
<sequence length="213" mass="23992">MRKSHRQEKSEFCLEGRFLDFVIKDGYKLKGLLLGTSEGERYVKLAKHLRHTFDLRLPPGTWLQVVGEKKYDPKTGEVKLKAERAMACRQEVQITAEVVPAPVDKTKENKKEKSAKGNTILVCQKSSCMKRGGKKLCQALAASISERGLEDQVNIKGTGCMKKCKAGPNLIMPDKTRYTKIQAEQVSTLMDKHFGTKEQVEIPIPESVNLNRM</sequence>
<dbReference type="SUPFAM" id="SSF52833">
    <property type="entry name" value="Thioredoxin-like"/>
    <property type="match status" value="1"/>
</dbReference>
<organism evidence="1 2">
    <name type="scientific">Calothrix parasitica NIES-267</name>
    <dbReference type="NCBI Taxonomy" id="1973488"/>
    <lineage>
        <taxon>Bacteria</taxon>
        <taxon>Bacillati</taxon>
        <taxon>Cyanobacteriota</taxon>
        <taxon>Cyanophyceae</taxon>
        <taxon>Nostocales</taxon>
        <taxon>Calotrichaceae</taxon>
        <taxon>Calothrix</taxon>
    </lineage>
</organism>
<name>A0A1Z4M085_9CYAN</name>
<protein>
    <recommendedName>
        <fullName evidence="3">(Fe-S)-binding protein</fullName>
    </recommendedName>
</protein>